<dbReference type="Gene3D" id="3.40.50.1390">
    <property type="entry name" value="Resolvase, N-terminal catalytic domain"/>
    <property type="match status" value="1"/>
</dbReference>
<dbReference type="PANTHER" id="PTHR30461:SF23">
    <property type="entry name" value="DNA RECOMBINASE-RELATED"/>
    <property type="match status" value="1"/>
</dbReference>
<protein>
    <submittedName>
        <fullName evidence="3">Resolvase</fullName>
    </submittedName>
</protein>
<keyword evidence="3" id="KW-0614">Plasmid</keyword>
<gene>
    <name evidence="3" type="ORF">CXB77_18760</name>
</gene>
<dbReference type="SUPFAM" id="SSF53041">
    <property type="entry name" value="Resolvase-like"/>
    <property type="match status" value="1"/>
</dbReference>
<dbReference type="EMBL" id="PPGH01000043">
    <property type="protein sequence ID" value="PQJ94732.1"/>
    <property type="molecule type" value="Genomic_DNA"/>
</dbReference>
<organism evidence="3 4">
    <name type="scientific">Chromatium okenii</name>
    <dbReference type="NCBI Taxonomy" id="61644"/>
    <lineage>
        <taxon>Bacteria</taxon>
        <taxon>Pseudomonadati</taxon>
        <taxon>Pseudomonadota</taxon>
        <taxon>Gammaproteobacteria</taxon>
        <taxon>Chromatiales</taxon>
        <taxon>Chromatiaceae</taxon>
        <taxon>Chromatium</taxon>
    </lineage>
</organism>
<dbReference type="InterPro" id="IPR038109">
    <property type="entry name" value="DNA_bind_recomb_sf"/>
</dbReference>
<dbReference type="Pfam" id="PF00239">
    <property type="entry name" value="Resolvase"/>
    <property type="match status" value="1"/>
</dbReference>
<dbReference type="OrthoDB" id="9811097at2"/>
<evidence type="ECO:0000313" key="3">
    <source>
        <dbReference type="EMBL" id="PQJ94732.1"/>
    </source>
</evidence>
<dbReference type="GO" id="GO:0003677">
    <property type="term" value="F:DNA binding"/>
    <property type="evidence" value="ECO:0007669"/>
    <property type="project" value="InterPro"/>
</dbReference>
<dbReference type="InterPro" id="IPR050639">
    <property type="entry name" value="SSR_resolvase"/>
</dbReference>
<accession>A0A2S7XMU9</accession>
<dbReference type="GO" id="GO:0000150">
    <property type="term" value="F:DNA strand exchange activity"/>
    <property type="evidence" value="ECO:0007669"/>
    <property type="project" value="InterPro"/>
</dbReference>
<dbReference type="InterPro" id="IPR011109">
    <property type="entry name" value="DNA_bind_recombinase_dom"/>
</dbReference>
<geneLocation type="plasmid" evidence="3">
    <name>pCok253</name>
</geneLocation>
<dbReference type="SMART" id="SM00857">
    <property type="entry name" value="Resolvase"/>
    <property type="match status" value="1"/>
</dbReference>
<proteinExistence type="predicted"/>
<evidence type="ECO:0000259" key="1">
    <source>
        <dbReference type="PROSITE" id="PS51736"/>
    </source>
</evidence>
<dbReference type="PROSITE" id="PS51736">
    <property type="entry name" value="RECOMBINASES_3"/>
    <property type="match status" value="1"/>
</dbReference>
<feature type="domain" description="Resolvase/invertase-type recombinase catalytic" evidence="1">
    <location>
        <begin position="4"/>
        <end position="146"/>
    </location>
</feature>
<dbReference type="PROSITE" id="PS51737">
    <property type="entry name" value="RECOMBINASE_DNA_BIND"/>
    <property type="match status" value="1"/>
</dbReference>
<keyword evidence="4" id="KW-1185">Reference proteome</keyword>
<dbReference type="RefSeq" id="WP_105075062.1">
    <property type="nucleotide sequence ID" value="NZ_PPGH01000043.1"/>
</dbReference>
<dbReference type="AlphaFoldDB" id="A0A2S7XMU9"/>
<name>A0A2S7XMU9_9GAMM</name>
<dbReference type="CDD" id="cd00338">
    <property type="entry name" value="Ser_Recombinase"/>
    <property type="match status" value="1"/>
</dbReference>
<dbReference type="Gene3D" id="3.90.1750.20">
    <property type="entry name" value="Putative Large Serine Recombinase, Chain B, Domain 2"/>
    <property type="match status" value="1"/>
</dbReference>
<evidence type="ECO:0000313" key="4">
    <source>
        <dbReference type="Proteomes" id="UP000239936"/>
    </source>
</evidence>
<dbReference type="InterPro" id="IPR036162">
    <property type="entry name" value="Resolvase-like_N_sf"/>
</dbReference>
<feature type="domain" description="Recombinase" evidence="2">
    <location>
        <begin position="153"/>
        <end position="229"/>
    </location>
</feature>
<sequence>MPIKTIAYLRTSTGWQEFGIDAQLDQCRAFNNKIDAVFSDEGISGNVSLHKRPGLLAALDSLQNGDVLLVARRDRLCRGDPVLIAMIERLVEKRGARIISVAGEGTEGDDPTNRLMRRIVDAFAEYEILLVKARTTAALQAKKSRGERTGTVPYGYKLHPMNPKELVIDEIEQKIIALIKTLRETGQSLQKIADVLTAQGYKPRGKNWHRQTIKNILNFTHSERFKHDQ</sequence>
<dbReference type="Pfam" id="PF07508">
    <property type="entry name" value="Recombinase"/>
    <property type="match status" value="1"/>
</dbReference>
<comment type="caution">
    <text evidence="3">The sequence shown here is derived from an EMBL/GenBank/DDBJ whole genome shotgun (WGS) entry which is preliminary data.</text>
</comment>
<dbReference type="Proteomes" id="UP000239936">
    <property type="component" value="Unassembled WGS sequence"/>
</dbReference>
<reference evidence="3 4" key="1">
    <citation type="submission" date="2018-01" db="EMBL/GenBank/DDBJ databases">
        <title>The complete genome sequence of Chromatium okenii LaCa, a purple sulfur bacterium with a turbulent life.</title>
        <authorList>
            <person name="Luedin S.M."/>
            <person name="Liechti N."/>
            <person name="Storelli N."/>
            <person name="Danza F."/>
            <person name="Wittwer M."/>
            <person name="Pothier J.F."/>
            <person name="Tonolla M.A."/>
        </authorList>
    </citation>
    <scope>NUCLEOTIDE SEQUENCE [LARGE SCALE GENOMIC DNA]</scope>
    <source>
        <strain evidence="3 4">LaCa</strain>
        <plasmid evidence="3">pCok253</plasmid>
    </source>
</reference>
<evidence type="ECO:0000259" key="2">
    <source>
        <dbReference type="PROSITE" id="PS51737"/>
    </source>
</evidence>
<dbReference type="PANTHER" id="PTHR30461">
    <property type="entry name" value="DNA-INVERTASE FROM LAMBDOID PROPHAGE"/>
    <property type="match status" value="1"/>
</dbReference>
<dbReference type="InterPro" id="IPR006119">
    <property type="entry name" value="Resolv_N"/>
</dbReference>